<evidence type="ECO:0000313" key="2">
    <source>
        <dbReference type="EMBL" id="BAC17394.1"/>
    </source>
</evidence>
<dbReference type="Proteomes" id="UP000001409">
    <property type="component" value="Chromosome"/>
</dbReference>
<reference evidence="2 3" key="1">
    <citation type="journal article" date="2003" name="Genome Res.">
        <title>Comparative complete genome sequence analysis of the amino acid replacements responsible for the thermostability of Corynebacterium efficiens.</title>
        <authorList>
            <person name="Nishio Y."/>
            <person name="Nakamura Y."/>
            <person name="Kawarabayasi Y."/>
            <person name="Usuda Y."/>
            <person name="Kimura E."/>
            <person name="Sugimoto S."/>
            <person name="Matsui K."/>
            <person name="Yamagishi A."/>
            <person name="Kikuchi H."/>
            <person name="Ikeo K."/>
            <person name="Gojobori T."/>
        </authorList>
    </citation>
    <scope>NUCLEOTIDE SEQUENCE [LARGE SCALE GENOMIC DNA]</scope>
    <source>
        <strain evidence="3">DSM 44549 / YS-314 / AJ 12310 / JCM 11189 / NBRC 100395</strain>
    </source>
</reference>
<organism evidence="2 3">
    <name type="scientific">Corynebacterium efficiens (strain DSM 44549 / YS-314 / AJ 12310 / JCM 11189 / NBRC 100395)</name>
    <dbReference type="NCBI Taxonomy" id="196164"/>
    <lineage>
        <taxon>Bacteria</taxon>
        <taxon>Bacillati</taxon>
        <taxon>Actinomycetota</taxon>
        <taxon>Actinomycetes</taxon>
        <taxon>Mycobacteriales</taxon>
        <taxon>Corynebacteriaceae</taxon>
        <taxon>Corynebacterium</taxon>
    </lineage>
</organism>
<evidence type="ECO:0000313" key="3">
    <source>
        <dbReference type="Proteomes" id="UP000001409"/>
    </source>
</evidence>
<protein>
    <submittedName>
        <fullName evidence="2">Uncharacterized protein</fullName>
    </submittedName>
</protein>
<dbReference type="STRING" id="196164.gene:10740986"/>
<evidence type="ECO:0000256" key="1">
    <source>
        <dbReference type="SAM" id="MobiDB-lite"/>
    </source>
</evidence>
<dbReference type="EMBL" id="BA000035">
    <property type="protein sequence ID" value="BAC17394.1"/>
    <property type="molecule type" value="Genomic_DNA"/>
</dbReference>
<name>Q8FS22_COREF</name>
<accession>Q8FS22</accession>
<dbReference type="HOGENOM" id="CLU_2648342_0_0_11"/>
<keyword evidence="3" id="KW-1185">Reference proteome</keyword>
<proteinExistence type="predicted"/>
<dbReference type="AlphaFoldDB" id="Q8FS22"/>
<feature type="region of interest" description="Disordered" evidence="1">
    <location>
        <begin position="1"/>
        <end position="76"/>
    </location>
</feature>
<dbReference type="KEGG" id="cef:CE0584"/>
<sequence>MITRLGHTPIREVTPTGPAAEGHDSDGPVHTPVAPQATGVLPSRRGDGGDGGAGGDGGHRGRRGRRWWPCAPWVPG</sequence>